<accession>A0A8H5C5S0</accession>
<sequence>MAPGKISYILSLFCAFSSIHRANAISGGKCIDALLPVNVTAQNTQLKVSAPRNQQELTDIITRLTSETSNVTAEVTGPPVTNKATYKIWTRLCVPTSQDISKTVQLAIHGTNFDSSYWTFGGDGSKYNYVESSLKAGHVEGSWANEDERQGTGKSDKPDGITEVQTATDFEIAAELVKYLRTKPGGNEFNRVVGIGHSFGSAQLVDLLQKYGNILDATILTGFTAYLGGGLLTAFATDGWNIASAQNPKRFGSLPSTYIVTEGIVNVQQHFFRYGGYDSAVLEAVEATKATATLGEILTPLGGPALNYTNPVLVVTGDKDYGFCGGNCYQMVNGVNLVESTKRIFPGVTSFSTYIPANTGHGLNLHLSAPETFSKIQEWISRL</sequence>
<dbReference type="EMBL" id="JAACJK010000060">
    <property type="protein sequence ID" value="KAF5335747.1"/>
    <property type="molecule type" value="Genomic_DNA"/>
</dbReference>
<dbReference type="Proteomes" id="UP000541558">
    <property type="component" value="Unassembled WGS sequence"/>
</dbReference>
<feature type="signal peptide" evidence="2">
    <location>
        <begin position="1"/>
        <end position="24"/>
    </location>
</feature>
<organism evidence="4 5">
    <name type="scientific">Ephemerocybe angulata</name>
    <dbReference type="NCBI Taxonomy" id="980116"/>
    <lineage>
        <taxon>Eukaryota</taxon>
        <taxon>Fungi</taxon>
        <taxon>Dikarya</taxon>
        <taxon>Basidiomycota</taxon>
        <taxon>Agaricomycotina</taxon>
        <taxon>Agaricomycetes</taxon>
        <taxon>Agaricomycetidae</taxon>
        <taxon>Agaricales</taxon>
        <taxon>Agaricineae</taxon>
        <taxon>Psathyrellaceae</taxon>
        <taxon>Ephemerocybe</taxon>
    </lineage>
</organism>
<dbReference type="AlphaFoldDB" id="A0A8H5C5S0"/>
<evidence type="ECO:0000313" key="4">
    <source>
        <dbReference type="EMBL" id="KAF5335747.1"/>
    </source>
</evidence>
<feature type="compositionally biased region" description="Basic and acidic residues" evidence="1">
    <location>
        <begin position="146"/>
        <end position="160"/>
    </location>
</feature>
<evidence type="ECO:0000256" key="1">
    <source>
        <dbReference type="SAM" id="MobiDB-lite"/>
    </source>
</evidence>
<gene>
    <name evidence="4" type="ORF">D9611_009648</name>
</gene>
<dbReference type="OrthoDB" id="1743579at2759"/>
<feature type="chain" id="PRO_5034777101" description="AB hydrolase-1 domain-containing protein" evidence="2">
    <location>
        <begin position="25"/>
        <end position="383"/>
    </location>
</feature>
<dbReference type="Gene3D" id="3.40.50.1820">
    <property type="entry name" value="alpha/beta hydrolase"/>
    <property type="match status" value="1"/>
</dbReference>
<keyword evidence="2" id="KW-0732">Signal</keyword>
<proteinExistence type="predicted"/>
<evidence type="ECO:0000256" key="2">
    <source>
        <dbReference type="SAM" id="SignalP"/>
    </source>
</evidence>
<dbReference type="Pfam" id="PF12697">
    <property type="entry name" value="Abhydrolase_6"/>
    <property type="match status" value="1"/>
</dbReference>
<dbReference type="SUPFAM" id="SSF53474">
    <property type="entry name" value="alpha/beta-Hydrolases"/>
    <property type="match status" value="1"/>
</dbReference>
<keyword evidence="5" id="KW-1185">Reference proteome</keyword>
<dbReference type="InterPro" id="IPR000073">
    <property type="entry name" value="AB_hydrolase_1"/>
</dbReference>
<name>A0A8H5C5S0_9AGAR</name>
<protein>
    <recommendedName>
        <fullName evidence="3">AB hydrolase-1 domain-containing protein</fullName>
    </recommendedName>
</protein>
<feature type="region of interest" description="Disordered" evidence="1">
    <location>
        <begin position="141"/>
        <end position="161"/>
    </location>
</feature>
<comment type="caution">
    <text evidence="4">The sequence shown here is derived from an EMBL/GenBank/DDBJ whole genome shotgun (WGS) entry which is preliminary data.</text>
</comment>
<evidence type="ECO:0000313" key="5">
    <source>
        <dbReference type="Proteomes" id="UP000541558"/>
    </source>
</evidence>
<reference evidence="4 5" key="1">
    <citation type="journal article" date="2020" name="ISME J.">
        <title>Uncovering the hidden diversity of litter-decomposition mechanisms in mushroom-forming fungi.</title>
        <authorList>
            <person name="Floudas D."/>
            <person name="Bentzer J."/>
            <person name="Ahren D."/>
            <person name="Johansson T."/>
            <person name="Persson P."/>
            <person name="Tunlid A."/>
        </authorList>
    </citation>
    <scope>NUCLEOTIDE SEQUENCE [LARGE SCALE GENOMIC DNA]</scope>
    <source>
        <strain evidence="4 5">CBS 175.51</strain>
    </source>
</reference>
<feature type="domain" description="AB hydrolase-1" evidence="3">
    <location>
        <begin position="108"/>
        <end position="373"/>
    </location>
</feature>
<dbReference type="InterPro" id="IPR029058">
    <property type="entry name" value="AB_hydrolase_fold"/>
</dbReference>
<evidence type="ECO:0000259" key="3">
    <source>
        <dbReference type="Pfam" id="PF12697"/>
    </source>
</evidence>